<comment type="caution">
    <text evidence="2">The sequence shown here is derived from an EMBL/GenBank/DDBJ whole genome shotgun (WGS) entry which is preliminary data.</text>
</comment>
<evidence type="ECO:0000256" key="1">
    <source>
        <dbReference type="SAM" id="MobiDB-lite"/>
    </source>
</evidence>
<dbReference type="AlphaFoldDB" id="A0A2Z6SFM3"/>
<dbReference type="OrthoDB" id="2434387at2759"/>
<feature type="region of interest" description="Disordered" evidence="1">
    <location>
        <begin position="101"/>
        <end position="129"/>
    </location>
</feature>
<evidence type="ECO:0000313" key="2">
    <source>
        <dbReference type="EMBL" id="GBC08712.1"/>
    </source>
</evidence>
<reference evidence="2 4" key="1">
    <citation type="submission" date="2017-11" db="EMBL/GenBank/DDBJ databases">
        <title>The genome of Rhizophagus clarus HR1 reveals common genetic basis of auxotrophy among arbuscular mycorrhizal fungi.</title>
        <authorList>
            <person name="Kobayashi Y."/>
        </authorList>
    </citation>
    <scope>NUCLEOTIDE SEQUENCE [LARGE SCALE GENOMIC DNA]</scope>
    <source>
        <strain evidence="2 4">HR1</strain>
    </source>
</reference>
<accession>A0A2Z6SFM3</accession>
<keyword evidence="4" id="KW-1185">Reference proteome</keyword>
<dbReference type="Proteomes" id="UP000615446">
    <property type="component" value="Unassembled WGS sequence"/>
</dbReference>
<keyword evidence="3" id="KW-0378">Hydrolase</keyword>
<dbReference type="EMBL" id="BLAL01000004">
    <property type="protein sequence ID" value="GES72740.1"/>
    <property type="molecule type" value="Genomic_DNA"/>
</dbReference>
<proteinExistence type="predicted"/>
<organism evidence="2 4">
    <name type="scientific">Rhizophagus clarus</name>
    <dbReference type="NCBI Taxonomy" id="94130"/>
    <lineage>
        <taxon>Eukaryota</taxon>
        <taxon>Fungi</taxon>
        <taxon>Fungi incertae sedis</taxon>
        <taxon>Mucoromycota</taxon>
        <taxon>Glomeromycotina</taxon>
        <taxon>Glomeromycetes</taxon>
        <taxon>Glomerales</taxon>
        <taxon>Glomeraceae</taxon>
        <taxon>Rhizophagus</taxon>
    </lineage>
</organism>
<evidence type="ECO:0000313" key="3">
    <source>
        <dbReference type="EMBL" id="GES72740.1"/>
    </source>
</evidence>
<gene>
    <name evidence="3" type="ORF">RCL2_000029300</name>
    <name evidence="2" type="ORF">RclHR1_08330005</name>
</gene>
<sequence length="355" mass="40901">MSSVSAYHIQGNSSICNNIPYEKYFEFFPHEKWSLPHYDILIIDNYEHAEKDKTHHAFYNALFKISNDFHASQGIRDVAQKLADNKRADIKQVEVLWKKAKRAPPTLPSSSSLSSGKKRDAEDTVDTSSTKKRCVIPEMSFFFPDEDVPLQANGSTIDILEVVKSVVRTFDKNTIAQGSSRSYKSSNHLQVDSKCNIYVPKESVYDAEMYRILHNWLAKVHSFEITGQWHIGKVCDDGIYHHFYCDLTIKKSDDRSPVAVLELLATSSSTTLDEHFERVLNYADKLKPSQVWVIHFSREDNVAKDPYWPCIRLQERGLNVVHFWHDKDFANVRMSARSLDISGKFHEIIDEQIIP</sequence>
<protein>
    <submittedName>
        <fullName evidence="3">P-loop containing nucleoside triphosphate hydrolase protein</fullName>
    </submittedName>
</protein>
<reference evidence="3" key="2">
    <citation type="submission" date="2019-10" db="EMBL/GenBank/DDBJ databases">
        <title>Conservation and host-specific expression of non-tandemly repeated heterogenous ribosome RNA gene in arbuscular mycorrhizal fungi.</title>
        <authorList>
            <person name="Maeda T."/>
            <person name="Kobayashi Y."/>
            <person name="Nakagawa T."/>
            <person name="Ezawa T."/>
            <person name="Yamaguchi K."/>
            <person name="Bino T."/>
            <person name="Nishimoto Y."/>
            <person name="Shigenobu S."/>
            <person name="Kawaguchi M."/>
        </authorList>
    </citation>
    <scope>NUCLEOTIDE SEQUENCE</scope>
    <source>
        <strain evidence="3">HR1</strain>
    </source>
</reference>
<evidence type="ECO:0000313" key="4">
    <source>
        <dbReference type="Proteomes" id="UP000247702"/>
    </source>
</evidence>
<dbReference type="GO" id="GO:0016787">
    <property type="term" value="F:hydrolase activity"/>
    <property type="evidence" value="ECO:0007669"/>
    <property type="project" value="UniProtKB-KW"/>
</dbReference>
<dbReference type="EMBL" id="BEXD01004241">
    <property type="protein sequence ID" value="GBC08712.1"/>
    <property type="molecule type" value="Genomic_DNA"/>
</dbReference>
<name>A0A2Z6SFM3_9GLOM</name>
<dbReference type="Proteomes" id="UP000247702">
    <property type="component" value="Unassembled WGS sequence"/>
</dbReference>